<proteinExistence type="predicted"/>
<comment type="caution">
    <text evidence="2">The sequence shown here is derived from an EMBL/GenBank/DDBJ whole genome shotgun (WGS) entry which is preliminary data.</text>
</comment>
<accession>A0AAD3D129</accession>
<keyword evidence="3" id="KW-1185">Reference proteome</keyword>
<evidence type="ECO:0000313" key="2">
    <source>
        <dbReference type="EMBL" id="GFH54580.1"/>
    </source>
</evidence>
<feature type="compositionally biased region" description="Basic and acidic residues" evidence="1">
    <location>
        <begin position="59"/>
        <end position="76"/>
    </location>
</feature>
<evidence type="ECO:0000313" key="3">
    <source>
        <dbReference type="Proteomes" id="UP001054902"/>
    </source>
</evidence>
<feature type="region of interest" description="Disordered" evidence="1">
    <location>
        <begin position="1"/>
        <end position="116"/>
    </location>
</feature>
<name>A0AAD3D129_9STRA</name>
<organism evidence="2 3">
    <name type="scientific">Chaetoceros tenuissimus</name>
    <dbReference type="NCBI Taxonomy" id="426638"/>
    <lineage>
        <taxon>Eukaryota</taxon>
        <taxon>Sar</taxon>
        <taxon>Stramenopiles</taxon>
        <taxon>Ochrophyta</taxon>
        <taxon>Bacillariophyta</taxon>
        <taxon>Coscinodiscophyceae</taxon>
        <taxon>Chaetocerotophycidae</taxon>
        <taxon>Chaetocerotales</taxon>
        <taxon>Chaetocerotaceae</taxon>
        <taxon>Chaetoceros</taxon>
    </lineage>
</organism>
<evidence type="ECO:0000256" key="1">
    <source>
        <dbReference type="SAM" id="MobiDB-lite"/>
    </source>
</evidence>
<dbReference type="Proteomes" id="UP001054902">
    <property type="component" value="Unassembled WGS sequence"/>
</dbReference>
<sequence length="238" mass="27171">MYDPSHPDADWSGFVPNKTSRKHIPTQPNALGPQSNGFCPTAQAQTQEWSKPARKIVHHRESGAETTMKEDEDHRSQTFSLTAGLIPEDDREKYKSKNWETEAQSASKRKQTELDQRSVKGRCMYIRGKKPKEEGNNEIVEKRISEFENPKPSSPNDFIGFRSSNLDVKCSADQPLLEQIARDMATFKPKSKSSFDPYEAVSGERRKDLVYENFTTKIPGYTWQTGICNFFQNSTLID</sequence>
<dbReference type="AlphaFoldDB" id="A0AAD3D129"/>
<reference evidence="2 3" key="1">
    <citation type="journal article" date="2021" name="Sci. Rep.">
        <title>The genome of the diatom Chaetoceros tenuissimus carries an ancient integrated fragment of an extant virus.</title>
        <authorList>
            <person name="Hongo Y."/>
            <person name="Kimura K."/>
            <person name="Takaki Y."/>
            <person name="Yoshida Y."/>
            <person name="Baba S."/>
            <person name="Kobayashi G."/>
            <person name="Nagasaki K."/>
            <person name="Hano T."/>
            <person name="Tomaru Y."/>
        </authorList>
    </citation>
    <scope>NUCLEOTIDE SEQUENCE [LARGE SCALE GENOMIC DNA]</scope>
    <source>
        <strain evidence="2 3">NIES-3715</strain>
    </source>
</reference>
<feature type="compositionally biased region" description="Polar residues" evidence="1">
    <location>
        <begin position="26"/>
        <end position="49"/>
    </location>
</feature>
<feature type="compositionally biased region" description="Basic and acidic residues" evidence="1">
    <location>
        <begin position="88"/>
        <end position="100"/>
    </location>
</feature>
<gene>
    <name evidence="2" type="ORF">CTEN210_11056</name>
</gene>
<dbReference type="EMBL" id="BLLK01000047">
    <property type="protein sequence ID" value="GFH54580.1"/>
    <property type="molecule type" value="Genomic_DNA"/>
</dbReference>
<protein>
    <submittedName>
        <fullName evidence="2">Uncharacterized protein</fullName>
    </submittedName>
</protein>